<evidence type="ECO:0000256" key="1">
    <source>
        <dbReference type="ARBA" id="ARBA00022679"/>
    </source>
</evidence>
<reference evidence="4 5" key="1">
    <citation type="submission" date="2024-07" db="EMBL/GenBank/DDBJ databases">
        <title>Section-level genome sequencing and comparative genomics of Aspergillus sections Usti and Cavernicolus.</title>
        <authorList>
            <consortium name="Lawrence Berkeley National Laboratory"/>
            <person name="Nybo J.L."/>
            <person name="Vesth T.C."/>
            <person name="Theobald S."/>
            <person name="Frisvad J.C."/>
            <person name="Larsen T.O."/>
            <person name="Kjaerboelling I."/>
            <person name="Rothschild-Mancinelli K."/>
            <person name="Lyhne E.K."/>
            <person name="Kogle M.E."/>
            <person name="Barry K."/>
            <person name="Clum A."/>
            <person name="Na H."/>
            <person name="Ledsgaard L."/>
            <person name="Lin J."/>
            <person name="Lipzen A."/>
            <person name="Kuo A."/>
            <person name="Riley R."/>
            <person name="Mondo S."/>
            <person name="LaButti K."/>
            <person name="Haridas S."/>
            <person name="Pangalinan J."/>
            <person name="Salamov A.A."/>
            <person name="Simmons B.A."/>
            <person name="Magnuson J.K."/>
            <person name="Chen J."/>
            <person name="Drula E."/>
            <person name="Henrissat B."/>
            <person name="Wiebenga A."/>
            <person name="Lubbers R.J."/>
            <person name="Gomes A.C."/>
            <person name="Makela M.R."/>
            <person name="Stajich J."/>
            <person name="Grigoriev I.V."/>
            <person name="Mortensen U.H."/>
            <person name="De vries R.P."/>
            <person name="Baker S.E."/>
            <person name="Andersen M.R."/>
        </authorList>
    </citation>
    <scope>NUCLEOTIDE SEQUENCE [LARGE SCALE GENOMIC DNA]</scope>
    <source>
        <strain evidence="4 5">CBS 600.67</strain>
    </source>
</reference>
<evidence type="ECO:0000313" key="5">
    <source>
        <dbReference type="Proteomes" id="UP001610335"/>
    </source>
</evidence>
<keyword evidence="2" id="KW-0012">Acyltransferase</keyword>
<feature type="domain" description="Trichothecene 3-O-acetyltransferase-like N-terminal" evidence="3">
    <location>
        <begin position="16"/>
        <end position="171"/>
    </location>
</feature>
<comment type="caution">
    <text evidence="4">The sequence shown here is derived from an EMBL/GenBank/DDBJ whole genome shotgun (WGS) entry which is preliminary data.</text>
</comment>
<dbReference type="Proteomes" id="UP001610335">
    <property type="component" value="Unassembled WGS sequence"/>
</dbReference>
<name>A0ABR4I901_9EURO</name>
<dbReference type="InterPro" id="IPR054710">
    <property type="entry name" value="Tri101-like_N"/>
</dbReference>
<dbReference type="Gene3D" id="3.30.559.10">
    <property type="entry name" value="Chloramphenicol acetyltransferase-like domain"/>
    <property type="match status" value="2"/>
</dbReference>
<dbReference type="InterPro" id="IPR023213">
    <property type="entry name" value="CAT-like_dom_sf"/>
</dbReference>
<gene>
    <name evidence="4" type="ORF">BDW59DRAFT_163232</name>
</gene>
<evidence type="ECO:0000259" key="3">
    <source>
        <dbReference type="Pfam" id="PF22664"/>
    </source>
</evidence>
<proteinExistence type="predicted"/>
<protein>
    <recommendedName>
        <fullName evidence="3">Trichothecene 3-O-acetyltransferase-like N-terminal domain-containing protein</fullName>
    </recommendedName>
</protein>
<keyword evidence="1" id="KW-0808">Transferase</keyword>
<evidence type="ECO:0000313" key="4">
    <source>
        <dbReference type="EMBL" id="KAL2823452.1"/>
    </source>
</evidence>
<dbReference type="Pfam" id="PF22664">
    <property type="entry name" value="TRI-like_N"/>
    <property type="match status" value="1"/>
</dbReference>
<dbReference type="PANTHER" id="PTHR31896:SF64">
    <property type="entry name" value="TRICHOTHECENE 3-O-ACETYLTRANSFERASE"/>
    <property type="match status" value="1"/>
</dbReference>
<dbReference type="InterPro" id="IPR051283">
    <property type="entry name" value="Sec_Metabolite_Acyltrans"/>
</dbReference>
<sequence>MVLQDILGQLPLLKSYTHILLCFSLPDSQREPVVDSLQCATKRLLAAFPFLAGKVVHKDIAPGHSGTFTVEDFDNGNCTDKVQQIFYIKDLSDVLPPYATVYAAHAPPAMLPASIVAPPRPAFPRVYTEESAPVLEIQATLVHGGLLLNLAAQHNIIDATGMFYIAHLLARLMDDKPSPISQSELLLGNCDRRNLIPLLPQDEPLPDEMSFFTQPYPPRLDPETLSQFNWHLLHFSPQSIASIHAEANSHPEDFVPPITSVSVNDAITAFCWQRLSLVRAQSLPTTHTENPNEQSTPTTQLTRAADLRRPMSLSHAYMGHMVRTASLRLSLHTVTTTTLSHLSSALRQTIKTHTTPKSISTYATLLSRTPDKSTILYAGGFNPLLDFSCSSVAHLTLPVFGGGLGNRKPDFVRRPTAGVLPGGMYVGPGRGGVGADAMVCLRGGEVEGLRGDEVWMGRVEFIG</sequence>
<dbReference type="PANTHER" id="PTHR31896">
    <property type="entry name" value="FAMILY REGULATORY PROTEIN, PUTATIVE (AFU_ORTHOLOGUE AFUA_3G14730)-RELATED"/>
    <property type="match status" value="1"/>
</dbReference>
<dbReference type="EMBL" id="JBFXLS010000052">
    <property type="protein sequence ID" value="KAL2823452.1"/>
    <property type="molecule type" value="Genomic_DNA"/>
</dbReference>
<keyword evidence="5" id="KW-1185">Reference proteome</keyword>
<accession>A0ABR4I901</accession>
<evidence type="ECO:0000256" key="2">
    <source>
        <dbReference type="ARBA" id="ARBA00023315"/>
    </source>
</evidence>
<organism evidence="4 5">
    <name type="scientific">Aspergillus cavernicola</name>
    <dbReference type="NCBI Taxonomy" id="176166"/>
    <lineage>
        <taxon>Eukaryota</taxon>
        <taxon>Fungi</taxon>
        <taxon>Dikarya</taxon>
        <taxon>Ascomycota</taxon>
        <taxon>Pezizomycotina</taxon>
        <taxon>Eurotiomycetes</taxon>
        <taxon>Eurotiomycetidae</taxon>
        <taxon>Eurotiales</taxon>
        <taxon>Aspergillaceae</taxon>
        <taxon>Aspergillus</taxon>
        <taxon>Aspergillus subgen. Nidulantes</taxon>
    </lineage>
</organism>